<dbReference type="STRING" id="1307761.L21SP2_3002"/>
<dbReference type="Gene3D" id="3.20.20.80">
    <property type="entry name" value="Glycosidases"/>
    <property type="match status" value="1"/>
</dbReference>
<evidence type="ECO:0000256" key="5">
    <source>
        <dbReference type="ARBA" id="ARBA00023295"/>
    </source>
</evidence>
<evidence type="ECO:0000259" key="8">
    <source>
        <dbReference type="Pfam" id="PF02838"/>
    </source>
</evidence>
<dbReference type="GO" id="GO:0005975">
    <property type="term" value="P:carbohydrate metabolic process"/>
    <property type="evidence" value="ECO:0007669"/>
    <property type="project" value="InterPro"/>
</dbReference>
<dbReference type="PATRIC" id="fig|1307761.3.peg.2991"/>
<dbReference type="GO" id="GO:0004563">
    <property type="term" value="F:beta-N-acetylhexosaminidase activity"/>
    <property type="evidence" value="ECO:0007669"/>
    <property type="project" value="UniProtKB-EC"/>
</dbReference>
<evidence type="ECO:0000256" key="6">
    <source>
        <dbReference type="PIRSR" id="PIRSR625705-1"/>
    </source>
</evidence>
<dbReference type="InterPro" id="IPR015882">
    <property type="entry name" value="HEX_bac_N"/>
</dbReference>
<evidence type="ECO:0000256" key="4">
    <source>
        <dbReference type="ARBA" id="ARBA00022801"/>
    </source>
</evidence>
<feature type="active site" description="Proton donor" evidence="6">
    <location>
        <position position="288"/>
    </location>
</feature>
<evidence type="ECO:0000256" key="1">
    <source>
        <dbReference type="ARBA" id="ARBA00001231"/>
    </source>
</evidence>
<dbReference type="SUPFAM" id="SSF51445">
    <property type="entry name" value="(Trans)glycosidases"/>
    <property type="match status" value="1"/>
</dbReference>
<dbReference type="AlphaFoldDB" id="V5WKS0"/>
<dbReference type="HOGENOM" id="CLU_007082_5_1_12"/>
<evidence type="ECO:0000256" key="3">
    <source>
        <dbReference type="ARBA" id="ARBA00012663"/>
    </source>
</evidence>
<dbReference type="PANTHER" id="PTHR22600:SF57">
    <property type="entry name" value="BETA-N-ACETYLHEXOSAMINIDASE"/>
    <property type="match status" value="1"/>
</dbReference>
<evidence type="ECO:0000256" key="2">
    <source>
        <dbReference type="ARBA" id="ARBA00006285"/>
    </source>
</evidence>
<dbReference type="Proteomes" id="UP000018680">
    <property type="component" value="Chromosome"/>
</dbReference>
<dbReference type="InterPro" id="IPR017853">
    <property type="entry name" value="GH"/>
</dbReference>
<dbReference type="PRINTS" id="PR00738">
    <property type="entry name" value="GLHYDRLASE20"/>
</dbReference>
<evidence type="ECO:0000313" key="10">
    <source>
        <dbReference type="Proteomes" id="UP000018680"/>
    </source>
</evidence>
<dbReference type="InterPro" id="IPR025705">
    <property type="entry name" value="Beta_hexosaminidase_sua/sub"/>
</dbReference>
<dbReference type="GO" id="GO:0016020">
    <property type="term" value="C:membrane"/>
    <property type="evidence" value="ECO:0007669"/>
    <property type="project" value="TreeGrafter"/>
</dbReference>
<dbReference type="EC" id="3.2.1.52" evidence="3"/>
<dbReference type="InterPro" id="IPR015883">
    <property type="entry name" value="Glyco_hydro_20_cat"/>
</dbReference>
<name>V5WKS0_9SPIO</name>
<dbReference type="InterPro" id="IPR029018">
    <property type="entry name" value="Hex-like_dom2"/>
</dbReference>
<evidence type="ECO:0000313" key="9">
    <source>
        <dbReference type="EMBL" id="AHC16348.1"/>
    </source>
</evidence>
<feature type="domain" description="Beta-hexosaminidase bacterial type N-terminal" evidence="8">
    <location>
        <begin position="68"/>
        <end position="117"/>
    </location>
</feature>
<dbReference type="CDD" id="cd06563">
    <property type="entry name" value="GH20_chitobiase-like"/>
    <property type="match status" value="1"/>
</dbReference>
<accession>V5WKS0</accession>
<dbReference type="Pfam" id="PF00728">
    <property type="entry name" value="Glyco_hydro_20"/>
    <property type="match status" value="1"/>
</dbReference>
<reference evidence="9 10" key="1">
    <citation type="journal article" date="2015" name="Stand. Genomic Sci.">
        <title>Complete genome sequence and description of Salinispira pacifica gen. nov., sp. nov., a novel spirochaete isolated form a hypersaline microbial mat.</title>
        <authorList>
            <person name="Ben Hania W."/>
            <person name="Joseph M."/>
            <person name="Schumann P."/>
            <person name="Bunk B."/>
            <person name="Fiebig A."/>
            <person name="Sproer C."/>
            <person name="Klenk H.P."/>
            <person name="Fardeau M.L."/>
            <person name="Spring S."/>
        </authorList>
    </citation>
    <scope>NUCLEOTIDE SEQUENCE [LARGE SCALE GENOMIC DNA]</scope>
    <source>
        <strain evidence="9 10">L21-RPul-D2</strain>
    </source>
</reference>
<gene>
    <name evidence="9" type="ORF">L21SP2_3002</name>
</gene>
<protein>
    <recommendedName>
        <fullName evidence="3">beta-N-acetylhexosaminidase</fullName>
        <ecNumber evidence="3">3.2.1.52</ecNumber>
    </recommendedName>
</protein>
<comment type="similarity">
    <text evidence="2">Belongs to the glycosyl hydrolase 20 family.</text>
</comment>
<organism evidence="9 10">
    <name type="scientific">Salinispira pacifica</name>
    <dbReference type="NCBI Taxonomy" id="1307761"/>
    <lineage>
        <taxon>Bacteria</taxon>
        <taxon>Pseudomonadati</taxon>
        <taxon>Spirochaetota</taxon>
        <taxon>Spirochaetia</taxon>
        <taxon>Spirochaetales</taxon>
        <taxon>Spirochaetaceae</taxon>
        <taxon>Salinispira</taxon>
    </lineage>
</organism>
<dbReference type="KEGG" id="slr:L21SP2_3002"/>
<evidence type="ECO:0000259" key="7">
    <source>
        <dbReference type="Pfam" id="PF00728"/>
    </source>
</evidence>
<dbReference type="EMBL" id="CP006939">
    <property type="protein sequence ID" value="AHC16348.1"/>
    <property type="molecule type" value="Genomic_DNA"/>
</dbReference>
<dbReference type="GO" id="GO:0030203">
    <property type="term" value="P:glycosaminoglycan metabolic process"/>
    <property type="evidence" value="ECO:0007669"/>
    <property type="project" value="TreeGrafter"/>
</dbReference>
<proteinExistence type="inferred from homology"/>
<feature type="domain" description="Glycoside hydrolase family 20 catalytic" evidence="7">
    <location>
        <begin position="121"/>
        <end position="449"/>
    </location>
</feature>
<comment type="catalytic activity">
    <reaction evidence="1">
        <text>Hydrolysis of terminal non-reducing N-acetyl-D-hexosamine residues in N-acetyl-beta-D-hexosaminides.</text>
        <dbReference type="EC" id="3.2.1.52"/>
    </reaction>
</comment>
<keyword evidence="5 9" id="KW-0326">Glycosidase</keyword>
<dbReference type="PIRSF" id="PIRSF001093">
    <property type="entry name" value="B-hxosamndse_ab_euk"/>
    <property type="match status" value="1"/>
</dbReference>
<dbReference type="PANTHER" id="PTHR22600">
    <property type="entry name" value="BETA-HEXOSAMINIDASE"/>
    <property type="match status" value="1"/>
</dbReference>
<dbReference type="eggNOG" id="COG3525">
    <property type="taxonomic scope" value="Bacteria"/>
</dbReference>
<keyword evidence="10" id="KW-1185">Reference proteome</keyword>
<dbReference type="Pfam" id="PF02838">
    <property type="entry name" value="Glyco_hydro_20b"/>
    <property type="match status" value="1"/>
</dbReference>
<keyword evidence="4 9" id="KW-0378">Hydrolase</keyword>
<dbReference type="SUPFAM" id="SSF55545">
    <property type="entry name" value="beta-N-acetylhexosaminidase-like domain"/>
    <property type="match status" value="1"/>
</dbReference>
<dbReference type="Gene3D" id="3.30.379.10">
    <property type="entry name" value="Chitobiase/beta-hexosaminidase domain 2-like"/>
    <property type="match status" value="1"/>
</dbReference>
<sequence length="519" mass="58935">MYLNGEKKTVEDVLSVFAPLFEPFVPLVQGSPKHDGSQPGPGIRGPEHISLKIDRDGFSRDVHTHMDSSYRLKIGEHEIEISAGGHSGMIYAFSSLLQLCASEGGNGAGLPAMEISDSPVFSHRGLMLDVSRHFFNVSTVKKLLDLMVVLKMNVFHWHLSDDQGWRVESFTFPELNTISSRREKTASKSRPVGGYYTHDEIREVVRYAGMRGIEIIPEFDMPGHVSAILAAFPQLSCRGVHGPVPGDFGIFEDVACAGKDEVYGFFSTLLDEILPLFPGPRVHLGGDEVPKSRWKECPRCQEKIRSEALKDEEDLQAFFMNSMIRVLNRHGKTCVAWNEAFYSPAMEDSAIMQFWREDGGAQLSNTALHGDRKVILSDFWHYYLDYPHGMTPFNKTWSYIPRIPNMKPEDAERIIGIEAPLWTEYVPNEERLYAMILPRIFALAETAWGRKSPEKFKNVLRRLERLELMLARIGYSGTPVRKASPGGIRAFFQLFRFFVPISWSRFLGTLKELKREGRR</sequence>